<feature type="non-terminal residue" evidence="2">
    <location>
        <position position="1"/>
    </location>
</feature>
<keyword evidence="3" id="KW-1185">Reference proteome</keyword>
<dbReference type="EMBL" id="JANBPY010004439">
    <property type="protein sequence ID" value="KAJ1948088.1"/>
    <property type="molecule type" value="Genomic_DNA"/>
</dbReference>
<protein>
    <submittedName>
        <fullName evidence="2">Uncharacterized protein</fullName>
    </submittedName>
</protein>
<sequence length="63" mass="6885">ALKAYKEIEGSEASQEEFQQLLEEGEKMASVGPEKKRDPSPSVLEESTEVATGQQEKATDTSQ</sequence>
<organism evidence="2 3">
    <name type="scientific">Dispira parvispora</name>
    <dbReference type="NCBI Taxonomy" id="1520584"/>
    <lineage>
        <taxon>Eukaryota</taxon>
        <taxon>Fungi</taxon>
        <taxon>Fungi incertae sedis</taxon>
        <taxon>Zoopagomycota</taxon>
        <taxon>Kickxellomycotina</taxon>
        <taxon>Dimargaritomycetes</taxon>
        <taxon>Dimargaritales</taxon>
        <taxon>Dimargaritaceae</taxon>
        <taxon>Dispira</taxon>
    </lineage>
</organism>
<comment type="caution">
    <text evidence="2">The sequence shown here is derived from an EMBL/GenBank/DDBJ whole genome shotgun (WGS) entry which is preliminary data.</text>
</comment>
<evidence type="ECO:0000313" key="2">
    <source>
        <dbReference type="EMBL" id="KAJ1948088.1"/>
    </source>
</evidence>
<reference evidence="2" key="1">
    <citation type="submission" date="2022-07" db="EMBL/GenBank/DDBJ databases">
        <title>Phylogenomic reconstructions and comparative analyses of Kickxellomycotina fungi.</title>
        <authorList>
            <person name="Reynolds N.K."/>
            <person name="Stajich J.E."/>
            <person name="Barry K."/>
            <person name="Grigoriev I.V."/>
            <person name="Crous P."/>
            <person name="Smith M.E."/>
        </authorList>
    </citation>
    <scope>NUCLEOTIDE SEQUENCE</scope>
    <source>
        <strain evidence="2">RSA 1196</strain>
    </source>
</reference>
<name>A0A9W8AHF4_9FUNG</name>
<evidence type="ECO:0000256" key="1">
    <source>
        <dbReference type="SAM" id="MobiDB-lite"/>
    </source>
</evidence>
<dbReference type="Proteomes" id="UP001150925">
    <property type="component" value="Unassembled WGS sequence"/>
</dbReference>
<evidence type="ECO:0000313" key="3">
    <source>
        <dbReference type="Proteomes" id="UP001150925"/>
    </source>
</evidence>
<gene>
    <name evidence="2" type="ORF">IWQ62_006946</name>
</gene>
<feature type="region of interest" description="Disordered" evidence="1">
    <location>
        <begin position="22"/>
        <end position="63"/>
    </location>
</feature>
<proteinExistence type="predicted"/>
<dbReference type="AlphaFoldDB" id="A0A9W8AHF4"/>
<feature type="compositionally biased region" description="Polar residues" evidence="1">
    <location>
        <begin position="49"/>
        <end position="63"/>
    </location>
</feature>
<accession>A0A9W8AHF4</accession>